<sequence>MHTVTATGSELQATLATLPGASGAQAAALDDLLAKLGRPQRIYQLLSSRLTVRQVLWCLAQLLADGRVGQVPGTDAPRFVWQGVPDTPAPGHGLHLVSDDCLQLNPHFREILADLVSDKQNRYSQSIETYETLVRRYKIMQSLGDLNHEALLLLGDDALFSLFLAVHGYRRQIVVADIDPQLLATIARVAAQQGFDNIEVVHYDVFEPLPPSLRGRFDCFAVNGFKDLGGLLMFVGRALQALKAPAAMASGYLNFGSHEVPSAARVQEEAELYQTLLRFGMYLDYCVPCPETHVGPDFEEAFSASARRLAQVPPAMRLAACEVELQGLYRAFEQLSWVQMANFPDIQLSPLKMGRCRVVERNDREISRFLRLGQLYAGGAVNAR</sequence>
<dbReference type="SUPFAM" id="SSF53335">
    <property type="entry name" value="S-adenosyl-L-methionine-dependent methyltransferases"/>
    <property type="match status" value="1"/>
</dbReference>
<dbReference type="RefSeq" id="WP_092313922.1">
    <property type="nucleotide sequence ID" value="NZ_FNTJ01000001.1"/>
</dbReference>
<dbReference type="EMBL" id="FNTJ01000001">
    <property type="protein sequence ID" value="SEB85820.1"/>
    <property type="molecule type" value="Genomic_DNA"/>
</dbReference>
<gene>
    <name evidence="2" type="ORF">SAMN05216178_2524</name>
</gene>
<organism evidence="2 3">
    <name type="scientific">Pseudomonas saponiphila</name>
    <dbReference type="NCBI Taxonomy" id="556534"/>
    <lineage>
        <taxon>Bacteria</taxon>
        <taxon>Pseudomonadati</taxon>
        <taxon>Pseudomonadota</taxon>
        <taxon>Gammaproteobacteria</taxon>
        <taxon>Pseudomonadales</taxon>
        <taxon>Pseudomonadaceae</taxon>
        <taxon>Pseudomonas</taxon>
    </lineage>
</organism>
<dbReference type="Proteomes" id="UP000198982">
    <property type="component" value="Unassembled WGS sequence"/>
</dbReference>
<dbReference type="AlphaFoldDB" id="A0A1H4MRQ2"/>
<evidence type="ECO:0000259" key="1">
    <source>
        <dbReference type="Pfam" id="PF01861"/>
    </source>
</evidence>
<keyword evidence="3" id="KW-1185">Reference proteome</keyword>
<name>A0A1H4MRQ2_9PSED</name>
<feature type="domain" description="N(4)-bis(aminopropyl)spermidine synthase C-terminal" evidence="1">
    <location>
        <begin position="119"/>
        <end position="259"/>
    </location>
</feature>
<dbReference type="Pfam" id="PF01861">
    <property type="entry name" value="BpsA_C"/>
    <property type="match status" value="1"/>
</dbReference>
<reference evidence="3" key="1">
    <citation type="submission" date="2016-10" db="EMBL/GenBank/DDBJ databases">
        <authorList>
            <person name="Varghese N."/>
            <person name="Submissions S."/>
        </authorList>
    </citation>
    <scope>NUCLEOTIDE SEQUENCE [LARGE SCALE GENOMIC DNA]</scope>
    <source>
        <strain evidence="3">DSM 9751</strain>
    </source>
</reference>
<evidence type="ECO:0000313" key="3">
    <source>
        <dbReference type="Proteomes" id="UP000198982"/>
    </source>
</evidence>
<proteinExistence type="predicted"/>
<accession>A0A1H4MRQ2</accession>
<dbReference type="Gene3D" id="3.40.50.150">
    <property type="entry name" value="Vaccinia Virus protein VP39"/>
    <property type="match status" value="1"/>
</dbReference>
<evidence type="ECO:0000313" key="2">
    <source>
        <dbReference type="EMBL" id="SEB85820.1"/>
    </source>
</evidence>
<dbReference type="InterPro" id="IPR029063">
    <property type="entry name" value="SAM-dependent_MTases_sf"/>
</dbReference>
<protein>
    <recommendedName>
        <fullName evidence="1">N(4)-bis(aminopropyl)spermidine synthase C-terminal domain-containing protein</fullName>
    </recommendedName>
</protein>
<dbReference type="CDD" id="cd02440">
    <property type="entry name" value="AdoMet_MTases"/>
    <property type="match status" value="1"/>
</dbReference>
<dbReference type="InterPro" id="IPR002723">
    <property type="entry name" value="BpsA_C"/>
</dbReference>